<evidence type="ECO:0000313" key="4">
    <source>
        <dbReference type="Proteomes" id="UP000239209"/>
    </source>
</evidence>
<keyword evidence="4" id="KW-1185">Reference proteome</keyword>
<accession>A0A2T0R931</accession>
<dbReference type="GO" id="GO:0004519">
    <property type="term" value="F:endonuclease activity"/>
    <property type="evidence" value="ECO:0007669"/>
    <property type="project" value="UniProtKB-KW"/>
</dbReference>
<keyword evidence="3" id="KW-0255">Endonuclease</keyword>
<evidence type="ECO:0000259" key="2">
    <source>
        <dbReference type="Pfam" id="PF13358"/>
    </source>
</evidence>
<feature type="region of interest" description="Disordered" evidence="1">
    <location>
        <begin position="264"/>
        <end position="287"/>
    </location>
</feature>
<gene>
    <name evidence="3" type="ORF">CLV70_1518</name>
</gene>
<evidence type="ECO:0000313" key="3">
    <source>
        <dbReference type="EMBL" id="PRY17653.1"/>
    </source>
</evidence>
<evidence type="ECO:0000256" key="1">
    <source>
        <dbReference type="SAM" id="MobiDB-lite"/>
    </source>
</evidence>
<sequence>MSRWCCPDLATELVERGTVPAISASTVRRILAADTIKPWQYQSWIFIRDPDFAVKATPVLDLYARTWQGIALGDDEYVISSDEKTSSQARCRCHPTLAPGAARRMRVNHEYDRGGALAYLAAYDVHRARVFSHCAAKTGIVPFMTLAEQVMAQEPYASAKRVFWIVDNGSSHRGQASIDRLAKRFPNAVMVHTPIHASWLNQVEIYFSIVQRKVVTPNDFTSLDQIEDRLAAFEQRYNATAQPFRWKFTPADLEDLMARIERHEQKEQNPQQPPGCDHQPAAHALAA</sequence>
<comment type="caution">
    <text evidence="3">The sequence shown here is derived from an EMBL/GenBank/DDBJ whole genome shotgun (WGS) entry which is preliminary data.</text>
</comment>
<dbReference type="Pfam" id="PF13358">
    <property type="entry name" value="DDE_3"/>
    <property type="match status" value="1"/>
</dbReference>
<dbReference type="AlphaFoldDB" id="A0A2T0R931"/>
<organism evidence="3 4">
    <name type="scientific">Pseudosporangium ferrugineum</name>
    <dbReference type="NCBI Taxonomy" id="439699"/>
    <lineage>
        <taxon>Bacteria</taxon>
        <taxon>Bacillati</taxon>
        <taxon>Actinomycetota</taxon>
        <taxon>Actinomycetes</taxon>
        <taxon>Micromonosporales</taxon>
        <taxon>Micromonosporaceae</taxon>
        <taxon>Pseudosporangium</taxon>
    </lineage>
</organism>
<dbReference type="RefSeq" id="WP_211304054.1">
    <property type="nucleotide sequence ID" value="NZ_PVZG01000051.1"/>
</dbReference>
<protein>
    <submittedName>
        <fullName evidence="3">DDE superfamily endonuclease</fullName>
    </submittedName>
</protein>
<keyword evidence="3" id="KW-0378">Hydrolase</keyword>
<keyword evidence="3" id="KW-0540">Nuclease</keyword>
<proteinExistence type="predicted"/>
<dbReference type="EMBL" id="PVZG01000051">
    <property type="protein sequence ID" value="PRY17653.1"/>
    <property type="molecule type" value="Genomic_DNA"/>
</dbReference>
<dbReference type="Proteomes" id="UP000239209">
    <property type="component" value="Unassembled WGS sequence"/>
</dbReference>
<dbReference type="InterPro" id="IPR038717">
    <property type="entry name" value="Tc1-like_DDE_dom"/>
</dbReference>
<reference evidence="3 4" key="1">
    <citation type="submission" date="2018-03" db="EMBL/GenBank/DDBJ databases">
        <title>Genomic Encyclopedia of Archaeal and Bacterial Type Strains, Phase II (KMG-II): from individual species to whole genera.</title>
        <authorList>
            <person name="Goeker M."/>
        </authorList>
    </citation>
    <scope>NUCLEOTIDE SEQUENCE [LARGE SCALE GENOMIC DNA]</scope>
    <source>
        <strain evidence="3 4">DSM 45348</strain>
    </source>
</reference>
<name>A0A2T0R931_9ACTN</name>
<feature type="domain" description="Tc1-like transposase DDE" evidence="2">
    <location>
        <begin position="79"/>
        <end position="226"/>
    </location>
</feature>